<keyword evidence="4" id="KW-1185">Reference proteome</keyword>
<name>K0SK71_THAOC</name>
<dbReference type="Gene3D" id="1.10.579.10">
    <property type="entry name" value="DNA Cyclobutane Dipyrimidine Photolyase, subunit A, domain 3"/>
    <property type="match status" value="1"/>
</dbReference>
<dbReference type="InterPro" id="IPR014729">
    <property type="entry name" value="Rossmann-like_a/b/a_fold"/>
</dbReference>
<dbReference type="FunFam" id="1.25.40.80:FF:000020">
    <property type="entry name" value="CPD photolyase type II"/>
    <property type="match status" value="1"/>
</dbReference>
<accession>K0SK71</accession>
<feature type="region of interest" description="Disordered" evidence="1">
    <location>
        <begin position="630"/>
        <end position="673"/>
    </location>
</feature>
<dbReference type="InterPro" id="IPR052219">
    <property type="entry name" value="Photolyase_Class-2"/>
</dbReference>
<dbReference type="Gene3D" id="3.40.50.620">
    <property type="entry name" value="HUPs"/>
    <property type="match status" value="1"/>
</dbReference>
<dbReference type="PANTHER" id="PTHR10211">
    <property type="entry name" value="DEOXYRIBODIPYRIMIDINE PHOTOLYASE"/>
    <property type="match status" value="1"/>
</dbReference>
<reference evidence="3 4" key="1">
    <citation type="journal article" date="2012" name="Genome Biol.">
        <title>Genome and low-iron response of an oceanic diatom adapted to chronic iron limitation.</title>
        <authorList>
            <person name="Lommer M."/>
            <person name="Specht M."/>
            <person name="Roy A.S."/>
            <person name="Kraemer L."/>
            <person name="Andreson R."/>
            <person name="Gutowska M.A."/>
            <person name="Wolf J."/>
            <person name="Bergner S.V."/>
            <person name="Schilhabel M.B."/>
            <person name="Klostermeier U.C."/>
            <person name="Beiko R.G."/>
            <person name="Rosenstiel P."/>
            <person name="Hippler M."/>
            <person name="Laroche J."/>
        </authorList>
    </citation>
    <scope>NUCLEOTIDE SEQUENCE [LARGE SCALE GENOMIC DNA]</scope>
    <source>
        <strain evidence="3 4">CCMP1005</strain>
    </source>
</reference>
<dbReference type="Proteomes" id="UP000266841">
    <property type="component" value="Unassembled WGS sequence"/>
</dbReference>
<dbReference type="AlphaFoldDB" id="K0SK71"/>
<evidence type="ECO:0000313" key="3">
    <source>
        <dbReference type="EMBL" id="EJK65369.1"/>
    </source>
</evidence>
<dbReference type="Gene3D" id="1.25.40.80">
    <property type="match status" value="1"/>
</dbReference>
<dbReference type="InterPro" id="IPR006050">
    <property type="entry name" value="DNA_photolyase_N"/>
</dbReference>
<dbReference type="PANTHER" id="PTHR10211:SF0">
    <property type="entry name" value="DEOXYRIBODIPYRIMIDINE PHOTO-LYASE"/>
    <property type="match status" value="1"/>
</dbReference>
<protein>
    <recommendedName>
        <fullName evidence="2">Photolyase/cryptochrome alpha/beta domain-containing protein</fullName>
    </recommendedName>
</protein>
<evidence type="ECO:0000313" key="4">
    <source>
        <dbReference type="Proteomes" id="UP000266841"/>
    </source>
</evidence>
<proteinExistence type="predicted"/>
<feature type="compositionally biased region" description="Basic and acidic residues" evidence="1">
    <location>
        <begin position="663"/>
        <end position="673"/>
    </location>
</feature>
<dbReference type="InterPro" id="IPR036155">
    <property type="entry name" value="Crypto/Photolyase_N_sf"/>
</dbReference>
<comment type="caution">
    <text evidence="3">The sequence shown here is derived from an EMBL/GenBank/DDBJ whole genome shotgun (WGS) entry which is preliminary data.</text>
</comment>
<organism evidence="3 4">
    <name type="scientific">Thalassiosira oceanica</name>
    <name type="common">Marine diatom</name>
    <dbReference type="NCBI Taxonomy" id="159749"/>
    <lineage>
        <taxon>Eukaryota</taxon>
        <taxon>Sar</taxon>
        <taxon>Stramenopiles</taxon>
        <taxon>Ochrophyta</taxon>
        <taxon>Bacillariophyta</taxon>
        <taxon>Coscinodiscophyceae</taxon>
        <taxon>Thalassiosirophycidae</taxon>
        <taxon>Thalassiosirales</taxon>
        <taxon>Thalassiosiraceae</taxon>
        <taxon>Thalassiosira</taxon>
    </lineage>
</organism>
<dbReference type="EMBL" id="AGNL01015913">
    <property type="protein sequence ID" value="EJK65369.1"/>
    <property type="molecule type" value="Genomic_DNA"/>
</dbReference>
<dbReference type="SUPFAM" id="SSF48173">
    <property type="entry name" value="Cryptochrome/photolyase FAD-binding domain"/>
    <property type="match status" value="1"/>
</dbReference>
<dbReference type="OrthoDB" id="5368863at2759"/>
<dbReference type="eggNOG" id="KOG0133">
    <property type="taxonomic scope" value="Eukaryota"/>
</dbReference>
<dbReference type="PROSITE" id="PS51645">
    <property type="entry name" value="PHR_CRY_ALPHA_BETA"/>
    <property type="match status" value="1"/>
</dbReference>
<evidence type="ECO:0000259" key="2">
    <source>
        <dbReference type="PROSITE" id="PS51645"/>
    </source>
</evidence>
<sequence length="673" mass="74975">MTVLPELEIHPCLRSRVHRLHRAPALPAEAKRCGFVLYLPTVCLRFEQNPGFALACHSANHLEVPLVILAVVPDDASHGTASHPHRAPIDGADVESSAVVMTSRRLAFVMQGLAHCCAKWSEHGASVGVRVHSAASPLLKGARTPDHLSLASRASVVVCDEPFVSPYSTLVQRVEQACLKSQVECLRVDGSCTVPPVSVLRRRNSYNVNGLNFDGLPAKAYQWQSKTEHLRQGHLNAAMEGHFDAPELLVKMDDEDLFSHACPLAHLFPARWKATSDDGSNSLLPNAPDVRPFTSKEMTRIYEDDDYVLVEDSKMSSSPQQKPLERQDVKPFHNFALNWPGADSTVPPCDHTVGTTAHGMTRWNNFVQRGGMSRYGKERNDPRKVHSPSRMSAYLNLGVVSIFRLVWEVKRAQKQEQKGKSSSSHTKNRWNKSGCDKYEEEIVKWREFSYAHAFSREDYDDVLSLPRWSMNCLDNHRNRSRLTLAELATGNTGESKWDAMQKYLLQTGELHNNVRMTWGKTVVEWVGCSTSSPGTPASLTLRTLCFLNDRFALDGLSPPSYAGVLWCHGWTEKPSGNGDWIIPTKHACRYKLNAFEFREAAALLLSSQSETGGIHTGGQRSVLDMMQCKKQPSMGSKSEEEMTSRGLKRQGGTIDSFFKKTPKKDDGSVKIVG</sequence>
<dbReference type="OMA" id="YAHAFSR"/>
<dbReference type="InterPro" id="IPR036134">
    <property type="entry name" value="Crypto/Photolyase_FAD-like_sf"/>
</dbReference>
<feature type="domain" description="Photolyase/cryptochrome alpha/beta" evidence="2">
    <location>
        <begin position="34"/>
        <end position="196"/>
    </location>
</feature>
<gene>
    <name evidence="3" type="ORF">THAOC_13774</name>
</gene>
<dbReference type="SUPFAM" id="SSF52425">
    <property type="entry name" value="Cryptochrome/photolyase, N-terminal domain"/>
    <property type="match status" value="1"/>
</dbReference>
<evidence type="ECO:0000256" key="1">
    <source>
        <dbReference type="SAM" id="MobiDB-lite"/>
    </source>
</evidence>